<dbReference type="EMBL" id="JACIEU010000044">
    <property type="protein sequence ID" value="MBB4151662.1"/>
    <property type="molecule type" value="Genomic_DNA"/>
</dbReference>
<evidence type="ECO:0000259" key="2">
    <source>
        <dbReference type="Pfam" id="PF24712"/>
    </source>
</evidence>
<dbReference type="Proteomes" id="UP000590524">
    <property type="component" value="Unassembled WGS sequence"/>
</dbReference>
<dbReference type="RefSeq" id="WP_188084415.1">
    <property type="nucleotide sequence ID" value="NZ_JACIEU010000044.1"/>
</dbReference>
<evidence type="ECO:0000313" key="4">
    <source>
        <dbReference type="Proteomes" id="UP000590524"/>
    </source>
</evidence>
<organism evidence="3 4">
    <name type="scientific">Sphingobium scionense</name>
    <dbReference type="NCBI Taxonomy" id="1404341"/>
    <lineage>
        <taxon>Bacteria</taxon>
        <taxon>Pseudomonadati</taxon>
        <taxon>Pseudomonadota</taxon>
        <taxon>Alphaproteobacteria</taxon>
        <taxon>Sphingomonadales</taxon>
        <taxon>Sphingomonadaceae</taxon>
        <taxon>Sphingobium</taxon>
    </lineage>
</organism>
<dbReference type="Pfam" id="PF24712">
    <property type="entry name" value="YxiG_2"/>
    <property type="match status" value="1"/>
</dbReference>
<keyword evidence="4" id="KW-1185">Reference proteome</keyword>
<evidence type="ECO:0000313" key="3">
    <source>
        <dbReference type="EMBL" id="MBB4151662.1"/>
    </source>
</evidence>
<feature type="compositionally biased region" description="Basic and acidic residues" evidence="1">
    <location>
        <begin position="191"/>
        <end position="206"/>
    </location>
</feature>
<proteinExistence type="predicted"/>
<reference evidence="3 4" key="1">
    <citation type="submission" date="2020-08" db="EMBL/GenBank/DDBJ databases">
        <title>Genomic Encyclopedia of Type Strains, Phase IV (KMG-IV): sequencing the most valuable type-strain genomes for metagenomic binning, comparative biology and taxonomic classification.</title>
        <authorList>
            <person name="Goeker M."/>
        </authorList>
    </citation>
    <scope>NUCLEOTIDE SEQUENCE [LARGE SCALE GENOMIC DNA]</scope>
    <source>
        <strain evidence="3 4">DSM 19371</strain>
    </source>
</reference>
<evidence type="ECO:0000256" key="1">
    <source>
        <dbReference type="SAM" id="MobiDB-lite"/>
    </source>
</evidence>
<protein>
    <recommendedName>
        <fullName evidence="2">YxiG-like domain-containing protein</fullName>
    </recommendedName>
</protein>
<feature type="domain" description="YxiG-like" evidence="2">
    <location>
        <begin position="97"/>
        <end position="181"/>
    </location>
</feature>
<dbReference type="AlphaFoldDB" id="A0A7W6PZR2"/>
<accession>A0A7W6PZR2</accession>
<gene>
    <name evidence="3" type="ORF">GGQ90_005476</name>
</gene>
<feature type="region of interest" description="Disordered" evidence="1">
    <location>
        <begin position="183"/>
        <end position="206"/>
    </location>
</feature>
<comment type="caution">
    <text evidence="3">The sequence shown here is derived from an EMBL/GenBank/DDBJ whole genome shotgun (WGS) entry which is preliminary data.</text>
</comment>
<sequence length="206" mass="22731">MANMVPSGLKGAFPAKSSHVYTGGSEKITPYQRFAGSIAKKDAFNAHMAGLKSTNYCLFYNASMPPRADLAVRWVIVHKLTVHPLSILFEHGLPELDIGVMSHGFTEHGRDYFFVIEDCIGVSPGTYRLTFTHVVELEYGTAISPATWSTSWSDEFTDYARWEAAGEPEGYVFGTNWGRVPGGGVGTVNPRQDRDRVRVRQPELAG</sequence>
<dbReference type="InterPro" id="IPR058188">
    <property type="entry name" value="YxiG-like"/>
</dbReference>
<name>A0A7W6PZR2_9SPHN</name>